<organism evidence="2 3">
    <name type="scientific">Rugamonas apoptosis</name>
    <dbReference type="NCBI Taxonomy" id="2758570"/>
    <lineage>
        <taxon>Bacteria</taxon>
        <taxon>Pseudomonadati</taxon>
        <taxon>Pseudomonadota</taxon>
        <taxon>Betaproteobacteria</taxon>
        <taxon>Burkholderiales</taxon>
        <taxon>Oxalobacteraceae</taxon>
        <taxon>Telluria group</taxon>
        <taxon>Rugamonas</taxon>
    </lineage>
</organism>
<feature type="compositionally biased region" description="Basic and acidic residues" evidence="1">
    <location>
        <begin position="111"/>
        <end position="122"/>
    </location>
</feature>
<protein>
    <submittedName>
        <fullName evidence="2">Uncharacterized protein</fullName>
    </submittedName>
</protein>
<keyword evidence="3" id="KW-1185">Reference proteome</keyword>
<proteinExistence type="predicted"/>
<evidence type="ECO:0000313" key="3">
    <source>
        <dbReference type="Proteomes" id="UP000573499"/>
    </source>
</evidence>
<dbReference type="Proteomes" id="UP000573499">
    <property type="component" value="Unassembled WGS sequence"/>
</dbReference>
<feature type="region of interest" description="Disordered" evidence="1">
    <location>
        <begin position="101"/>
        <end position="122"/>
    </location>
</feature>
<dbReference type="AlphaFoldDB" id="A0A7W2FE38"/>
<reference evidence="2 3" key="1">
    <citation type="submission" date="2020-07" db="EMBL/GenBank/DDBJ databases">
        <title>Novel species isolated from subtropical streams in China.</title>
        <authorList>
            <person name="Lu H."/>
        </authorList>
    </citation>
    <scope>NUCLEOTIDE SEQUENCE [LARGE SCALE GENOMIC DNA]</scope>
    <source>
        <strain evidence="2 3">LX47W</strain>
    </source>
</reference>
<dbReference type="RefSeq" id="WP_182156733.1">
    <property type="nucleotide sequence ID" value="NZ_JACEZU010000013.1"/>
</dbReference>
<sequence>MNLNVARLRRGEFVLKPMSVASNLHQAVPLGWAALDDSGFERSQSDPSTLSGRQVATTQMWIYIHLAEASSCRKIIECGTQFVKIEYPINDRNKKRRAVKRAKACGGSGQRSDRGARFRERTLPMQLAGPALQC</sequence>
<dbReference type="EMBL" id="JACEZU010000013">
    <property type="protein sequence ID" value="MBA5689939.1"/>
    <property type="molecule type" value="Genomic_DNA"/>
</dbReference>
<evidence type="ECO:0000313" key="2">
    <source>
        <dbReference type="EMBL" id="MBA5689939.1"/>
    </source>
</evidence>
<comment type="caution">
    <text evidence="2">The sequence shown here is derived from an EMBL/GenBank/DDBJ whole genome shotgun (WGS) entry which is preliminary data.</text>
</comment>
<accession>A0A7W2FE38</accession>
<evidence type="ECO:0000256" key="1">
    <source>
        <dbReference type="SAM" id="MobiDB-lite"/>
    </source>
</evidence>
<gene>
    <name evidence="2" type="ORF">H3H39_23080</name>
</gene>
<name>A0A7W2FE38_9BURK</name>